<keyword evidence="2" id="KW-0472">Membrane</keyword>
<dbReference type="Proteomes" id="UP001301012">
    <property type="component" value="Unassembled WGS sequence"/>
</dbReference>
<feature type="transmembrane region" description="Helical" evidence="2">
    <location>
        <begin position="238"/>
        <end position="257"/>
    </location>
</feature>
<feature type="transmembrane region" description="Helical" evidence="2">
    <location>
        <begin position="7"/>
        <end position="27"/>
    </location>
</feature>
<dbReference type="CDD" id="cd06174">
    <property type="entry name" value="MFS"/>
    <property type="match status" value="1"/>
</dbReference>
<evidence type="ECO:0000256" key="2">
    <source>
        <dbReference type="SAM" id="Phobius"/>
    </source>
</evidence>
<feature type="transmembrane region" description="Helical" evidence="2">
    <location>
        <begin position="70"/>
        <end position="90"/>
    </location>
</feature>
<comment type="subcellular location">
    <subcellularLocation>
        <location evidence="1">Cell membrane</location>
        <topology evidence="1">Multi-pass membrane protein</topology>
    </subcellularLocation>
</comment>
<dbReference type="Gene3D" id="1.20.1250.20">
    <property type="entry name" value="MFS general substrate transporter like domains"/>
    <property type="match status" value="2"/>
</dbReference>
<feature type="transmembrane region" description="Helical" evidence="2">
    <location>
        <begin position="39"/>
        <end position="58"/>
    </location>
</feature>
<dbReference type="Pfam" id="PF07690">
    <property type="entry name" value="MFS_1"/>
    <property type="match status" value="1"/>
</dbReference>
<keyword evidence="2" id="KW-0812">Transmembrane</keyword>
<evidence type="ECO:0000256" key="1">
    <source>
        <dbReference type="ARBA" id="ARBA00004651"/>
    </source>
</evidence>
<accession>A0ABT7EAP2</accession>
<dbReference type="PANTHER" id="PTHR23530">
    <property type="entry name" value="TRANSPORT PROTEIN-RELATED"/>
    <property type="match status" value="1"/>
</dbReference>
<keyword evidence="4" id="KW-1185">Reference proteome</keyword>
<organism evidence="3 4">
    <name type="scientific">Romboutsia sedimentorum</name>
    <dbReference type="NCBI Taxonomy" id="1368474"/>
    <lineage>
        <taxon>Bacteria</taxon>
        <taxon>Bacillati</taxon>
        <taxon>Bacillota</taxon>
        <taxon>Clostridia</taxon>
        <taxon>Peptostreptococcales</taxon>
        <taxon>Peptostreptococcaceae</taxon>
        <taxon>Romboutsia</taxon>
    </lineage>
</organism>
<name>A0ABT7EAP2_9FIRM</name>
<protein>
    <submittedName>
        <fullName evidence="3">MFS transporter</fullName>
    </submittedName>
</protein>
<dbReference type="InterPro" id="IPR036259">
    <property type="entry name" value="MFS_trans_sf"/>
</dbReference>
<feature type="transmembrane region" description="Helical" evidence="2">
    <location>
        <begin position="291"/>
        <end position="311"/>
    </location>
</feature>
<feature type="transmembrane region" description="Helical" evidence="2">
    <location>
        <begin position="352"/>
        <end position="374"/>
    </location>
</feature>
<feature type="transmembrane region" description="Helical" evidence="2">
    <location>
        <begin position="155"/>
        <end position="173"/>
    </location>
</feature>
<keyword evidence="2" id="KW-1133">Transmembrane helix</keyword>
<feature type="transmembrane region" description="Helical" evidence="2">
    <location>
        <begin position="200"/>
        <end position="218"/>
    </location>
</feature>
<dbReference type="SUPFAM" id="SSF103473">
    <property type="entry name" value="MFS general substrate transporter"/>
    <property type="match status" value="1"/>
</dbReference>
<dbReference type="RefSeq" id="WP_284132935.1">
    <property type="nucleotide sequence ID" value="NZ_JASKYM010000005.1"/>
</dbReference>
<evidence type="ECO:0000313" key="4">
    <source>
        <dbReference type="Proteomes" id="UP001301012"/>
    </source>
</evidence>
<dbReference type="InterPro" id="IPR011701">
    <property type="entry name" value="MFS"/>
</dbReference>
<feature type="transmembrane region" description="Helical" evidence="2">
    <location>
        <begin position="96"/>
        <end position="118"/>
    </location>
</feature>
<feature type="transmembrane region" description="Helical" evidence="2">
    <location>
        <begin position="269"/>
        <end position="285"/>
    </location>
</feature>
<evidence type="ECO:0000313" key="3">
    <source>
        <dbReference type="EMBL" id="MDK2563996.1"/>
    </source>
</evidence>
<dbReference type="EMBL" id="JASKYM010000005">
    <property type="protein sequence ID" value="MDK2563996.1"/>
    <property type="molecule type" value="Genomic_DNA"/>
</dbReference>
<dbReference type="PANTHER" id="PTHR23530:SF1">
    <property type="entry name" value="PERMEASE, MAJOR FACILITATOR SUPERFAMILY-RELATED"/>
    <property type="match status" value="1"/>
</dbReference>
<feature type="transmembrane region" description="Helical" evidence="2">
    <location>
        <begin position="323"/>
        <end position="346"/>
    </location>
</feature>
<proteinExistence type="predicted"/>
<reference evidence="3 4" key="1">
    <citation type="submission" date="2023-05" db="EMBL/GenBank/DDBJ databases">
        <title>Rombocin, a short stable natural nisin variant, displays selective antimicrobial activity against Listeria monocytogenes and employs dual mode of action to kill target bacterial strains.</title>
        <authorList>
            <person name="Wambui J."/>
            <person name="Stephan R."/>
            <person name="Kuipers O.P."/>
        </authorList>
    </citation>
    <scope>NUCLEOTIDE SEQUENCE [LARGE SCALE GENOMIC DNA]</scope>
    <source>
        <strain evidence="3 4">RC002</strain>
    </source>
</reference>
<comment type="caution">
    <text evidence="3">The sequence shown here is derived from an EMBL/GenBank/DDBJ whole genome shotgun (WGS) entry which is preliminary data.</text>
</comment>
<gene>
    <name evidence="3" type="ORF">QOZ84_10570</name>
</gene>
<feature type="transmembrane region" description="Helical" evidence="2">
    <location>
        <begin position="130"/>
        <end position="149"/>
    </location>
</feature>
<sequence>MKRNLYLMYTTAFLQGLVFYGPVSLLFRMERGLSVGEFFFLDFLLMIIGIVTEVPWGYFADKYGYKKTLVISYSLFFLSRVALLFCHGFNDFVGQTILMAISLSGISGCDIAFLYNSCGSENTEKIFGRYRASGSFAFFIASICSYFIISKSMEFAVFLTVIAYGLSVVMICFTKDIDLEKSIDKKCISIKKCLENSKSFKHIFIFVIATTLIADISYGISINLGQLHFKGIGLEIKYLGYISAFSELLGMLSCKTYILSNKFGQYKTLKAMIVVMLICIAILIFNKSIFVSIIAIVGLSGLISMISPIVLDIKNKSISKNRATMLSVYSMVGSVASAFISIAIGFCADIYLKYAFMICFVIMGIGLYGVYLYISKEKYNEI</sequence>
<dbReference type="InterPro" id="IPR053160">
    <property type="entry name" value="MFS_DHA3_Transporter"/>
</dbReference>